<protein>
    <recommendedName>
        <fullName evidence="1">C2H2-type domain-containing protein</fullName>
    </recommendedName>
</protein>
<feature type="domain" description="C2H2-type" evidence="1">
    <location>
        <begin position="21"/>
        <end position="42"/>
    </location>
</feature>
<dbReference type="EMBL" id="JACXVP010000012">
    <property type="protein sequence ID" value="KAG5572270.1"/>
    <property type="molecule type" value="Genomic_DNA"/>
</dbReference>
<evidence type="ECO:0000259" key="1">
    <source>
        <dbReference type="PROSITE" id="PS00028"/>
    </source>
</evidence>
<evidence type="ECO:0000313" key="2">
    <source>
        <dbReference type="EMBL" id="KAG5572270.1"/>
    </source>
</evidence>
<gene>
    <name evidence="2" type="ORF">H5410_062036</name>
</gene>
<sequence length="249" mass="27392">MNNANFSPPSLSIPSRVLLQCPLCDGVFHTHMEFMNHELTTHPSLYEKNIILCSHVYAYNPFLTGNPPSTQPTAAQHVSLQNAILHSPLSASETFLQGNLSSAQHMAPQHASSQNIIVRSPIFTSNTFFLGNSTSTQPSAPQHVSSQINDGVVMFLTSSSNCNHPIRNDRTPAINRQQMTRRNTGVSISRGRAPPMSMLQIERRNEVGGSNSIFRNSNETISFGTRPLINQLDVLVSSNAEELVNIVEE</sequence>
<proteinExistence type="predicted"/>
<dbReference type="PROSITE" id="PS00028">
    <property type="entry name" value="ZINC_FINGER_C2H2_1"/>
    <property type="match status" value="1"/>
</dbReference>
<dbReference type="Proteomes" id="UP000824120">
    <property type="component" value="Chromosome 12"/>
</dbReference>
<name>A0A9J5WBE7_SOLCO</name>
<reference evidence="2 3" key="1">
    <citation type="submission" date="2020-09" db="EMBL/GenBank/DDBJ databases">
        <title>De no assembly of potato wild relative species, Solanum commersonii.</title>
        <authorList>
            <person name="Cho K."/>
        </authorList>
    </citation>
    <scope>NUCLEOTIDE SEQUENCE [LARGE SCALE GENOMIC DNA]</scope>
    <source>
        <strain evidence="2">LZ3.2</strain>
        <tissue evidence="2">Leaf</tissue>
    </source>
</reference>
<comment type="caution">
    <text evidence="2">The sequence shown here is derived from an EMBL/GenBank/DDBJ whole genome shotgun (WGS) entry which is preliminary data.</text>
</comment>
<organism evidence="2 3">
    <name type="scientific">Solanum commersonii</name>
    <name type="common">Commerson's wild potato</name>
    <name type="synonym">Commerson's nightshade</name>
    <dbReference type="NCBI Taxonomy" id="4109"/>
    <lineage>
        <taxon>Eukaryota</taxon>
        <taxon>Viridiplantae</taxon>
        <taxon>Streptophyta</taxon>
        <taxon>Embryophyta</taxon>
        <taxon>Tracheophyta</taxon>
        <taxon>Spermatophyta</taxon>
        <taxon>Magnoliopsida</taxon>
        <taxon>eudicotyledons</taxon>
        <taxon>Gunneridae</taxon>
        <taxon>Pentapetalae</taxon>
        <taxon>asterids</taxon>
        <taxon>lamiids</taxon>
        <taxon>Solanales</taxon>
        <taxon>Solanaceae</taxon>
        <taxon>Solanoideae</taxon>
        <taxon>Solaneae</taxon>
        <taxon>Solanum</taxon>
    </lineage>
</organism>
<evidence type="ECO:0000313" key="3">
    <source>
        <dbReference type="Proteomes" id="UP000824120"/>
    </source>
</evidence>
<dbReference type="AlphaFoldDB" id="A0A9J5WBE7"/>
<keyword evidence="3" id="KW-1185">Reference proteome</keyword>
<dbReference type="InterPro" id="IPR013087">
    <property type="entry name" value="Znf_C2H2_type"/>
</dbReference>
<accession>A0A9J5WBE7</accession>